<dbReference type="PROSITE" id="PS51257">
    <property type="entry name" value="PROKAR_LIPOPROTEIN"/>
    <property type="match status" value="1"/>
</dbReference>
<accession>A0A6G7J2D2</accession>
<dbReference type="EMBL" id="CP049616">
    <property type="protein sequence ID" value="QII44637.1"/>
    <property type="molecule type" value="Genomic_DNA"/>
</dbReference>
<name>A0A6G7J2D2_9FLAO</name>
<organism evidence="1 2">
    <name type="scientific">Flagellimonas oceani</name>
    <dbReference type="NCBI Taxonomy" id="2698672"/>
    <lineage>
        <taxon>Bacteria</taxon>
        <taxon>Pseudomonadati</taxon>
        <taxon>Bacteroidota</taxon>
        <taxon>Flavobacteriia</taxon>
        <taxon>Flavobacteriales</taxon>
        <taxon>Flavobacteriaceae</taxon>
        <taxon>Flagellimonas</taxon>
    </lineage>
</organism>
<dbReference type="Proteomes" id="UP000502928">
    <property type="component" value="Chromosome"/>
</dbReference>
<dbReference type="KEGG" id="mut:GVT53_08070"/>
<protein>
    <submittedName>
        <fullName evidence="1">Uncharacterized protein</fullName>
    </submittedName>
</protein>
<evidence type="ECO:0000313" key="2">
    <source>
        <dbReference type="Proteomes" id="UP000502928"/>
    </source>
</evidence>
<evidence type="ECO:0000313" key="1">
    <source>
        <dbReference type="EMBL" id="QII44637.1"/>
    </source>
</evidence>
<keyword evidence="2" id="KW-1185">Reference proteome</keyword>
<proteinExistence type="predicted"/>
<reference evidence="1 2" key="1">
    <citation type="submission" date="2020-02" db="EMBL/GenBank/DDBJ databases">
        <title>Complete genome of Muricauda sp. 501str8.</title>
        <authorList>
            <person name="Dong B."/>
            <person name="Zhu S."/>
            <person name="Yang J."/>
            <person name="Chen J."/>
        </authorList>
    </citation>
    <scope>NUCLEOTIDE SEQUENCE [LARGE SCALE GENOMIC DNA]</scope>
    <source>
        <strain evidence="1 2">501str8</strain>
    </source>
</reference>
<sequence length="208" mass="23913">MKLKTYAPLILTSLLLIFFIGCDSQNKSEQNQLDTKETLAQLDVLLGQLEKLEVTGCKNIDGIVIINEKIRGLIENIRTSKKFDNLVDTFNKNQHRIDLVVSEDEQFAIFSWETKMDCLGNQIKNIALYKTNEKVRVSSLYGTPMLYREISQTELNHQMYYILGGNTAENTSKVTQKIYKITNGYIEEAQIPLQELSYNKKSLITFDE</sequence>
<dbReference type="AlphaFoldDB" id="A0A6G7J2D2"/>
<gene>
    <name evidence="1" type="ORF">GVT53_08070</name>
</gene>
<dbReference type="RefSeq" id="WP_166248170.1">
    <property type="nucleotide sequence ID" value="NZ_CP049616.1"/>
</dbReference>